<dbReference type="AlphaFoldDB" id="A0A8I0P4L3"/>
<dbReference type="RefSeq" id="WP_225966724.1">
    <property type="nucleotide sequence ID" value="NZ_JADBGF010000001.1"/>
</dbReference>
<dbReference type="Proteomes" id="UP000629287">
    <property type="component" value="Unassembled WGS sequence"/>
</dbReference>
<organism evidence="1 2">
    <name type="scientific">Streptomyces stelliscabiei</name>
    <dbReference type="NCBI Taxonomy" id="146820"/>
    <lineage>
        <taxon>Bacteria</taxon>
        <taxon>Bacillati</taxon>
        <taxon>Actinomycetota</taxon>
        <taxon>Actinomycetes</taxon>
        <taxon>Kitasatosporales</taxon>
        <taxon>Streptomycetaceae</taxon>
        <taxon>Streptomyces</taxon>
    </lineage>
</organism>
<evidence type="ECO:0000313" key="1">
    <source>
        <dbReference type="EMBL" id="MBE1597387.1"/>
    </source>
</evidence>
<dbReference type="EMBL" id="JADBGF010000001">
    <property type="protein sequence ID" value="MBE1597387.1"/>
    <property type="molecule type" value="Genomic_DNA"/>
</dbReference>
<dbReference type="GeneID" id="86833733"/>
<sequence length="47" mass="5223">MGSLRGEDVALVRPYVLAWEKRGQPRRSVIVAAHLPSEAWSVLQGVH</sequence>
<comment type="caution">
    <text evidence="1">The sequence shown here is derived from an EMBL/GenBank/DDBJ whole genome shotgun (WGS) entry which is preliminary data.</text>
</comment>
<protein>
    <submittedName>
        <fullName evidence="1">Uncharacterized protein</fullName>
    </submittedName>
</protein>
<reference evidence="1 2" key="1">
    <citation type="submission" date="2020-10" db="EMBL/GenBank/DDBJ databases">
        <title>Sequencing the genomes of 1000 actinobacteria strains.</title>
        <authorList>
            <person name="Klenk H.-P."/>
        </authorList>
    </citation>
    <scope>NUCLEOTIDE SEQUENCE [LARGE SCALE GENOMIC DNA]</scope>
    <source>
        <strain evidence="1 2">DSM 41803</strain>
    </source>
</reference>
<name>A0A8I0P4L3_9ACTN</name>
<evidence type="ECO:0000313" key="2">
    <source>
        <dbReference type="Proteomes" id="UP000629287"/>
    </source>
</evidence>
<accession>A0A8I0P4L3</accession>
<gene>
    <name evidence="1" type="ORF">H4687_003516</name>
</gene>
<keyword evidence="2" id="KW-1185">Reference proteome</keyword>
<proteinExistence type="predicted"/>